<comment type="caution">
    <text evidence="2">The sequence shown here is derived from an EMBL/GenBank/DDBJ whole genome shotgun (WGS) entry which is preliminary data.</text>
</comment>
<name>A0ABW2Y3Q4_9ACTN</name>
<protein>
    <submittedName>
        <fullName evidence="2">MarR family winged helix-turn-helix transcriptional regulator</fullName>
    </submittedName>
</protein>
<dbReference type="PANTHER" id="PTHR33164">
    <property type="entry name" value="TRANSCRIPTIONAL REGULATOR, MARR FAMILY"/>
    <property type="match status" value="1"/>
</dbReference>
<proteinExistence type="predicted"/>
<dbReference type="InterPro" id="IPR039422">
    <property type="entry name" value="MarR/SlyA-like"/>
</dbReference>
<dbReference type="SUPFAM" id="SSF46785">
    <property type="entry name" value="Winged helix' DNA-binding domain"/>
    <property type="match status" value="1"/>
</dbReference>
<dbReference type="PANTHER" id="PTHR33164:SF43">
    <property type="entry name" value="HTH-TYPE TRANSCRIPTIONAL REPRESSOR YETL"/>
    <property type="match status" value="1"/>
</dbReference>
<evidence type="ECO:0000313" key="2">
    <source>
        <dbReference type="EMBL" id="MFD0692413.1"/>
    </source>
</evidence>
<sequence>MDGSDATRRGGHPRTTYLVKRLELAVRAHLDQAIGELGLTTPQYAALSALPAKPGVSSADLARLSFVSPQAMNEMVGILERKGLIRREASPRHRRRLGIFLTEHGQECLRQCEERADQVEEVLFAALSAQERQTLDRLLRRCCDTLDRRIRETPA</sequence>
<evidence type="ECO:0000259" key="1">
    <source>
        <dbReference type="PROSITE" id="PS50995"/>
    </source>
</evidence>
<reference evidence="3" key="1">
    <citation type="journal article" date="2019" name="Int. J. Syst. Evol. Microbiol.">
        <title>The Global Catalogue of Microorganisms (GCM) 10K type strain sequencing project: providing services to taxonomists for standard genome sequencing and annotation.</title>
        <authorList>
            <consortium name="The Broad Institute Genomics Platform"/>
            <consortium name="The Broad Institute Genome Sequencing Center for Infectious Disease"/>
            <person name="Wu L."/>
            <person name="Ma J."/>
        </authorList>
    </citation>
    <scope>NUCLEOTIDE SEQUENCE [LARGE SCALE GENOMIC DNA]</scope>
    <source>
        <strain evidence="3">JCM 9371</strain>
    </source>
</reference>
<dbReference type="Proteomes" id="UP001597063">
    <property type="component" value="Unassembled WGS sequence"/>
</dbReference>
<dbReference type="InterPro" id="IPR000835">
    <property type="entry name" value="HTH_MarR-typ"/>
</dbReference>
<dbReference type="RefSeq" id="WP_131756187.1">
    <property type="nucleotide sequence ID" value="NZ_CAACUY010000013.1"/>
</dbReference>
<dbReference type="EMBL" id="JBHTGP010000041">
    <property type="protein sequence ID" value="MFD0692413.1"/>
    <property type="molecule type" value="Genomic_DNA"/>
</dbReference>
<evidence type="ECO:0000313" key="3">
    <source>
        <dbReference type="Proteomes" id="UP001597063"/>
    </source>
</evidence>
<dbReference type="Pfam" id="PF12802">
    <property type="entry name" value="MarR_2"/>
    <property type="match status" value="1"/>
</dbReference>
<accession>A0ABW2Y3Q4</accession>
<dbReference type="InterPro" id="IPR036388">
    <property type="entry name" value="WH-like_DNA-bd_sf"/>
</dbReference>
<dbReference type="PRINTS" id="PR00598">
    <property type="entry name" value="HTHMARR"/>
</dbReference>
<organism evidence="2 3">
    <name type="scientific">Actinomadura fibrosa</name>
    <dbReference type="NCBI Taxonomy" id="111802"/>
    <lineage>
        <taxon>Bacteria</taxon>
        <taxon>Bacillati</taxon>
        <taxon>Actinomycetota</taxon>
        <taxon>Actinomycetes</taxon>
        <taxon>Streptosporangiales</taxon>
        <taxon>Thermomonosporaceae</taxon>
        <taxon>Actinomadura</taxon>
    </lineage>
</organism>
<dbReference type="PROSITE" id="PS50995">
    <property type="entry name" value="HTH_MARR_2"/>
    <property type="match status" value="1"/>
</dbReference>
<dbReference type="InterPro" id="IPR036390">
    <property type="entry name" value="WH_DNA-bd_sf"/>
</dbReference>
<feature type="domain" description="HTH marR-type" evidence="1">
    <location>
        <begin position="12"/>
        <end position="144"/>
    </location>
</feature>
<dbReference type="SMART" id="SM00347">
    <property type="entry name" value="HTH_MARR"/>
    <property type="match status" value="1"/>
</dbReference>
<dbReference type="Gene3D" id="1.10.10.10">
    <property type="entry name" value="Winged helix-like DNA-binding domain superfamily/Winged helix DNA-binding domain"/>
    <property type="match status" value="1"/>
</dbReference>
<keyword evidence="3" id="KW-1185">Reference proteome</keyword>
<gene>
    <name evidence="2" type="ORF">ACFQZM_48560</name>
</gene>